<dbReference type="GO" id="GO:0016787">
    <property type="term" value="F:hydrolase activity"/>
    <property type="evidence" value="ECO:0007669"/>
    <property type="project" value="UniProtKB-KW"/>
</dbReference>
<feature type="domain" description="Fungal lipase-type" evidence="3">
    <location>
        <begin position="65"/>
        <end position="139"/>
    </location>
</feature>
<reference evidence="5" key="1">
    <citation type="journal article" date="2017" name="Nat. Ecol. Evol.">
        <title>Genome expansion and lineage-specific genetic innovations in the forest pathogenic fungi Armillaria.</title>
        <authorList>
            <person name="Sipos G."/>
            <person name="Prasanna A.N."/>
            <person name="Walter M.C."/>
            <person name="O'Connor E."/>
            <person name="Balint B."/>
            <person name="Krizsan K."/>
            <person name="Kiss B."/>
            <person name="Hess J."/>
            <person name="Varga T."/>
            <person name="Slot J."/>
            <person name="Riley R."/>
            <person name="Boka B."/>
            <person name="Rigling D."/>
            <person name="Barry K."/>
            <person name="Lee J."/>
            <person name="Mihaltcheva S."/>
            <person name="LaButti K."/>
            <person name="Lipzen A."/>
            <person name="Waldron R."/>
            <person name="Moloney N.M."/>
            <person name="Sperisen C."/>
            <person name="Kredics L."/>
            <person name="Vagvoelgyi C."/>
            <person name="Patrignani A."/>
            <person name="Fitzpatrick D."/>
            <person name="Nagy I."/>
            <person name="Doyle S."/>
            <person name="Anderson J.B."/>
            <person name="Grigoriev I.V."/>
            <person name="Gueldener U."/>
            <person name="Muensterkoetter M."/>
            <person name="Nagy L.G."/>
        </authorList>
    </citation>
    <scope>NUCLEOTIDE SEQUENCE [LARGE SCALE GENOMIC DNA]</scope>
    <source>
        <strain evidence="5">C18/9</strain>
    </source>
</reference>
<dbReference type="Gene3D" id="3.40.50.1820">
    <property type="entry name" value="alpha/beta hydrolase"/>
    <property type="match status" value="1"/>
</dbReference>
<dbReference type="AlphaFoldDB" id="A0A284S7Q2"/>
<dbReference type="CDD" id="cd00519">
    <property type="entry name" value="Lipase_3"/>
    <property type="match status" value="1"/>
</dbReference>
<evidence type="ECO:0000259" key="3">
    <source>
        <dbReference type="Pfam" id="PF01764"/>
    </source>
</evidence>
<sequence>MSIKDLRGISPDILEDLIFYFKYASSAYTPFCPRPNGCNLVTEISNSVSDIQGFIARDGDRKELVLALRGSVSIIDILVDSAIVLVPLITPGVEAPSGVRVHSGFLVGWNSVVIQIISVVKQQLLLHPDLKNLVTTGHSRRIAGDTSCHLPSKNLPLTDGADVFLRRA</sequence>
<dbReference type="OrthoDB" id="438440at2759"/>
<dbReference type="SUPFAM" id="SSF53474">
    <property type="entry name" value="alpha/beta-Hydrolases"/>
    <property type="match status" value="1"/>
</dbReference>
<dbReference type="InterPro" id="IPR002921">
    <property type="entry name" value="Fungal_lipase-type"/>
</dbReference>
<dbReference type="PANTHER" id="PTHR46640">
    <property type="entry name" value="TRIACYLGLYCEROL LIPASE, PUTATIVE (AFU_ORTHOLOGUE AFUA_6G06510)-RELATED"/>
    <property type="match status" value="1"/>
</dbReference>
<gene>
    <name evidence="4" type="ORF">ARMOST_20578</name>
</gene>
<evidence type="ECO:0000313" key="4">
    <source>
        <dbReference type="EMBL" id="SJL17037.1"/>
    </source>
</evidence>
<proteinExistence type="predicted"/>
<keyword evidence="5" id="KW-1185">Reference proteome</keyword>
<dbReference type="EMBL" id="FUEG01000040">
    <property type="protein sequence ID" value="SJL17037.1"/>
    <property type="molecule type" value="Genomic_DNA"/>
</dbReference>
<dbReference type="PANTHER" id="PTHR46640:SF1">
    <property type="entry name" value="FUNGAL LIPASE-LIKE DOMAIN-CONTAINING PROTEIN-RELATED"/>
    <property type="match status" value="1"/>
</dbReference>
<dbReference type="InterPro" id="IPR029058">
    <property type="entry name" value="AB_hydrolase_fold"/>
</dbReference>
<dbReference type="GO" id="GO:0006629">
    <property type="term" value="P:lipid metabolic process"/>
    <property type="evidence" value="ECO:0007669"/>
    <property type="project" value="InterPro"/>
</dbReference>
<dbReference type="InterPro" id="IPR051299">
    <property type="entry name" value="AB_hydrolase_lip/est"/>
</dbReference>
<keyword evidence="1" id="KW-0732">Signal</keyword>
<accession>A0A284S7Q2</accession>
<dbReference type="Pfam" id="PF01764">
    <property type="entry name" value="Lipase_3"/>
    <property type="match status" value="1"/>
</dbReference>
<organism evidence="4 5">
    <name type="scientific">Armillaria ostoyae</name>
    <name type="common">Armillaria root rot fungus</name>
    <dbReference type="NCBI Taxonomy" id="47428"/>
    <lineage>
        <taxon>Eukaryota</taxon>
        <taxon>Fungi</taxon>
        <taxon>Dikarya</taxon>
        <taxon>Basidiomycota</taxon>
        <taxon>Agaricomycotina</taxon>
        <taxon>Agaricomycetes</taxon>
        <taxon>Agaricomycetidae</taxon>
        <taxon>Agaricales</taxon>
        <taxon>Marasmiineae</taxon>
        <taxon>Physalacriaceae</taxon>
        <taxon>Armillaria</taxon>
    </lineage>
</organism>
<evidence type="ECO:0000256" key="2">
    <source>
        <dbReference type="ARBA" id="ARBA00022801"/>
    </source>
</evidence>
<evidence type="ECO:0000256" key="1">
    <source>
        <dbReference type="ARBA" id="ARBA00022729"/>
    </source>
</evidence>
<keyword evidence="2" id="KW-0378">Hydrolase</keyword>
<evidence type="ECO:0000313" key="5">
    <source>
        <dbReference type="Proteomes" id="UP000219338"/>
    </source>
</evidence>
<protein>
    <recommendedName>
        <fullName evidence="3">Fungal lipase-type domain-containing protein</fullName>
    </recommendedName>
</protein>
<dbReference type="Proteomes" id="UP000219338">
    <property type="component" value="Unassembled WGS sequence"/>
</dbReference>
<name>A0A284S7Q2_ARMOS</name>